<dbReference type="Gene3D" id="3.30.565.10">
    <property type="entry name" value="Histidine kinase-like ATPase, C-terminal domain"/>
    <property type="match status" value="1"/>
</dbReference>
<dbReference type="PANTHER" id="PTHR41523">
    <property type="entry name" value="TWO-COMPONENT SYSTEM SENSOR PROTEIN"/>
    <property type="match status" value="1"/>
</dbReference>
<evidence type="ECO:0000256" key="5">
    <source>
        <dbReference type="ARBA" id="ARBA00022741"/>
    </source>
</evidence>
<reference evidence="9 10" key="1">
    <citation type="submission" date="2018-12" db="EMBL/GenBank/DDBJ databases">
        <title>Dyella dinghuensis sp. nov. DHOA06 and Dyella choica sp. nov. 4M-K27, isolated from forest soil.</title>
        <authorList>
            <person name="Qiu L.-H."/>
            <person name="Gao Z.-H."/>
        </authorList>
    </citation>
    <scope>NUCLEOTIDE SEQUENCE [LARGE SCALE GENOMIC DNA]</scope>
    <source>
        <strain evidence="9 10">4M-K27</strain>
    </source>
</reference>
<evidence type="ECO:0000256" key="6">
    <source>
        <dbReference type="ARBA" id="ARBA00022777"/>
    </source>
</evidence>
<dbReference type="SMART" id="SM00911">
    <property type="entry name" value="HWE_HK"/>
    <property type="match status" value="1"/>
</dbReference>
<organism evidence="9 10">
    <name type="scientific">Dyella choica</name>
    <dbReference type="NCBI Taxonomy" id="1927959"/>
    <lineage>
        <taxon>Bacteria</taxon>
        <taxon>Pseudomonadati</taxon>
        <taxon>Pseudomonadota</taxon>
        <taxon>Gammaproteobacteria</taxon>
        <taxon>Lysobacterales</taxon>
        <taxon>Rhodanobacteraceae</taxon>
        <taxon>Dyella</taxon>
    </lineage>
</organism>
<dbReference type="EC" id="2.7.13.3" evidence="2"/>
<comment type="catalytic activity">
    <reaction evidence="1">
        <text>ATP + protein L-histidine = ADP + protein N-phospho-L-histidine.</text>
        <dbReference type="EC" id="2.7.13.3"/>
    </reaction>
</comment>
<keyword evidence="10" id="KW-1185">Reference proteome</keyword>
<dbReference type="GO" id="GO:0005524">
    <property type="term" value="F:ATP binding"/>
    <property type="evidence" value="ECO:0007669"/>
    <property type="project" value="UniProtKB-KW"/>
</dbReference>
<evidence type="ECO:0000256" key="2">
    <source>
        <dbReference type="ARBA" id="ARBA00012438"/>
    </source>
</evidence>
<keyword evidence="3" id="KW-0597">Phosphoprotein</keyword>
<evidence type="ECO:0000313" key="9">
    <source>
        <dbReference type="EMBL" id="RUL77731.1"/>
    </source>
</evidence>
<accession>A0A432M861</accession>
<dbReference type="Proteomes" id="UP000274358">
    <property type="component" value="Unassembled WGS sequence"/>
</dbReference>
<keyword evidence="7" id="KW-0067">ATP-binding</keyword>
<dbReference type="InterPro" id="IPR011102">
    <property type="entry name" value="Sig_transdc_His_kinase_HWE"/>
</dbReference>
<keyword evidence="6 9" id="KW-0418">Kinase</keyword>
<evidence type="ECO:0000256" key="3">
    <source>
        <dbReference type="ARBA" id="ARBA00022553"/>
    </source>
</evidence>
<dbReference type="GO" id="GO:0004673">
    <property type="term" value="F:protein histidine kinase activity"/>
    <property type="evidence" value="ECO:0007669"/>
    <property type="project" value="UniProtKB-EC"/>
</dbReference>
<name>A0A432M861_9GAMM</name>
<protein>
    <recommendedName>
        <fullName evidence="2">histidine kinase</fullName>
        <ecNumber evidence="2">2.7.13.3</ecNumber>
    </recommendedName>
</protein>
<evidence type="ECO:0000259" key="8">
    <source>
        <dbReference type="SMART" id="SM00911"/>
    </source>
</evidence>
<evidence type="ECO:0000256" key="1">
    <source>
        <dbReference type="ARBA" id="ARBA00000085"/>
    </source>
</evidence>
<dbReference type="AlphaFoldDB" id="A0A432M861"/>
<dbReference type="SUPFAM" id="SSF69118">
    <property type="entry name" value="AhpD-like"/>
    <property type="match status" value="1"/>
</dbReference>
<keyword evidence="4" id="KW-0808">Transferase</keyword>
<keyword evidence="5" id="KW-0547">Nucleotide-binding</keyword>
<feature type="domain" description="Signal transduction histidine kinase HWE region" evidence="8">
    <location>
        <begin position="346"/>
        <end position="428"/>
    </location>
</feature>
<dbReference type="PANTHER" id="PTHR41523:SF7">
    <property type="entry name" value="HISTIDINE KINASE"/>
    <property type="match status" value="1"/>
</dbReference>
<sequence>MTYPIPSNEPKSTRSAKRYTTCSSSTLLTTSSQAAMPARCEDELMLPHRHSFATILQRSSRERIEASTVCDGTAWSRWNFIRPLSFAALRDRLRSALARRRAPVAGAERETAFQREIRQRMGVLPHVFQSAPAAPGLVEQVWVQAKSAYLDNPLPSLFKERLFVHLSRFCEVRYSVVRHAGFLLGKGHPAGDANATVETVAQVLELLSRPVPNASRLEEVFARLEGHRQPNGVPAPRSRDEEDLFDALTVMFVVPARSAQARAAVKNVLGDENFEYLVALLAFIRNAHYWSETHPDLEYETDMIMLMAQHQELARHLLDTADAEWAHAGDAVREALTGQLQMLNTELQHRTRNLLSVIRVLFDRTLAKHTTLESFAEVFASRLEAINRVQIYLSRLTQGDKVAFDVLLRNELTAHAVSLHQITLEGPEGIRLRSSTLQTFALALHELVANAVKYGALSCPDAQLLVRWEVEHDGQQPMLHLDWEETGVDMATDDSTRPGYGRELIERALPYQLKARTRYELLPGGVRCSISVPVLE</sequence>
<evidence type="ECO:0000256" key="7">
    <source>
        <dbReference type="ARBA" id="ARBA00022840"/>
    </source>
</evidence>
<dbReference type="InterPro" id="IPR036890">
    <property type="entry name" value="HATPase_C_sf"/>
</dbReference>
<dbReference type="InterPro" id="IPR029032">
    <property type="entry name" value="AhpD-like"/>
</dbReference>
<evidence type="ECO:0000313" key="10">
    <source>
        <dbReference type="Proteomes" id="UP000274358"/>
    </source>
</evidence>
<dbReference type="Pfam" id="PF07536">
    <property type="entry name" value="HWE_HK"/>
    <property type="match status" value="1"/>
</dbReference>
<gene>
    <name evidence="9" type="ORF">EKH80_07635</name>
</gene>
<proteinExistence type="predicted"/>
<dbReference type="EMBL" id="RYYV01000004">
    <property type="protein sequence ID" value="RUL77731.1"/>
    <property type="molecule type" value="Genomic_DNA"/>
</dbReference>
<evidence type="ECO:0000256" key="4">
    <source>
        <dbReference type="ARBA" id="ARBA00022679"/>
    </source>
</evidence>
<comment type="caution">
    <text evidence="9">The sequence shown here is derived from an EMBL/GenBank/DDBJ whole genome shotgun (WGS) entry which is preliminary data.</text>
</comment>